<evidence type="ECO:0000313" key="1">
    <source>
        <dbReference type="EMBL" id="GAA3845624.1"/>
    </source>
</evidence>
<reference evidence="2" key="1">
    <citation type="journal article" date="2019" name="Int. J. Syst. Evol. Microbiol.">
        <title>The Global Catalogue of Microorganisms (GCM) 10K type strain sequencing project: providing services to taxonomists for standard genome sequencing and annotation.</title>
        <authorList>
            <consortium name="The Broad Institute Genomics Platform"/>
            <consortium name="The Broad Institute Genome Sequencing Center for Infectious Disease"/>
            <person name="Wu L."/>
            <person name="Ma J."/>
        </authorList>
    </citation>
    <scope>NUCLEOTIDE SEQUENCE [LARGE SCALE GENOMIC DNA]</scope>
    <source>
        <strain evidence="2">JCM 17017</strain>
    </source>
</reference>
<proteinExistence type="predicted"/>
<dbReference type="Pfam" id="PF05147">
    <property type="entry name" value="LANC_like"/>
    <property type="match status" value="1"/>
</dbReference>
<dbReference type="RefSeq" id="WP_237337746.1">
    <property type="nucleotide sequence ID" value="NZ_BAABCM010000015.1"/>
</dbReference>
<dbReference type="Gene3D" id="1.50.10.20">
    <property type="match status" value="1"/>
</dbReference>
<dbReference type="EMBL" id="BAABCM010000015">
    <property type="protein sequence ID" value="GAA3845624.1"/>
    <property type="molecule type" value="Genomic_DNA"/>
</dbReference>
<dbReference type="PRINTS" id="PR01950">
    <property type="entry name" value="LANCSUPER"/>
</dbReference>
<gene>
    <name evidence="1" type="ORF">GCM10022380_74700</name>
</gene>
<organism evidence="1 2">
    <name type="scientific">Amycolatopsis tucumanensis</name>
    <dbReference type="NCBI Taxonomy" id="401106"/>
    <lineage>
        <taxon>Bacteria</taxon>
        <taxon>Bacillati</taxon>
        <taxon>Actinomycetota</taxon>
        <taxon>Actinomycetes</taxon>
        <taxon>Pseudonocardiales</taxon>
        <taxon>Pseudonocardiaceae</taxon>
        <taxon>Amycolatopsis</taxon>
    </lineage>
</organism>
<comment type="caution">
    <text evidence="1">The sequence shown here is derived from an EMBL/GenBank/DDBJ whole genome shotgun (WGS) entry which is preliminary data.</text>
</comment>
<name>A0ABP7JI39_9PSEU</name>
<dbReference type="InterPro" id="IPR007822">
    <property type="entry name" value="LANC-like"/>
</dbReference>
<dbReference type="SMART" id="SM01260">
    <property type="entry name" value="LANC_like"/>
    <property type="match status" value="1"/>
</dbReference>
<protein>
    <submittedName>
        <fullName evidence="1">Uncharacterized protein</fullName>
    </submittedName>
</protein>
<dbReference type="SUPFAM" id="SSF158745">
    <property type="entry name" value="LanC-like"/>
    <property type="match status" value="1"/>
</dbReference>
<evidence type="ECO:0000313" key="2">
    <source>
        <dbReference type="Proteomes" id="UP001501624"/>
    </source>
</evidence>
<sequence>MARELTGAAATTVLTTWAEQQEASTAAPDAGAAVLATLLGDHPASRAALRAWLQAIPRCSGAGLHGGFAGVLAGLRLAARVDPALGPLADRTAERLAPGGGWRSREVGFADYDLVSGPAGLLAVLPEASAAREHLAALDVPGGFRIGGAAPAWARGGVVTGLAHGVAGPLAVLGPGGSPDLASWLVEHQETDELGVVSWRSRPDGPRRAVVRRQAWCYGTPGIAWALWTAGGAFADAGLRAMDTLCAAYDEEVHLNDHPLSLCHGAAGVLLIADAFARNSPVGGPLRDRLLRFLHTRLPDVLVMTDLSLLTGATGVLAALLTVEGADRDWLRLLALA</sequence>
<accession>A0ABP7JI39</accession>
<keyword evidence="2" id="KW-1185">Reference proteome</keyword>
<dbReference type="Proteomes" id="UP001501624">
    <property type="component" value="Unassembled WGS sequence"/>
</dbReference>